<proteinExistence type="predicted"/>
<evidence type="ECO:0000313" key="3">
    <source>
        <dbReference type="Proteomes" id="UP000007322"/>
    </source>
</evidence>
<feature type="transmembrane region" description="Helical" evidence="1">
    <location>
        <begin position="41"/>
        <end position="58"/>
    </location>
</feature>
<organism evidence="2 3">
    <name type="scientific">Thermothelomyces thermophilus (strain ATCC 42464 / BCRC 31852 / DSM 1799)</name>
    <name type="common">Sporotrichum thermophile</name>
    <dbReference type="NCBI Taxonomy" id="573729"/>
    <lineage>
        <taxon>Eukaryota</taxon>
        <taxon>Fungi</taxon>
        <taxon>Dikarya</taxon>
        <taxon>Ascomycota</taxon>
        <taxon>Pezizomycotina</taxon>
        <taxon>Sordariomycetes</taxon>
        <taxon>Sordariomycetidae</taxon>
        <taxon>Sordariales</taxon>
        <taxon>Chaetomiaceae</taxon>
        <taxon>Thermothelomyces</taxon>
    </lineage>
</organism>
<evidence type="ECO:0000256" key="1">
    <source>
        <dbReference type="SAM" id="Phobius"/>
    </source>
</evidence>
<protein>
    <submittedName>
        <fullName evidence="2">Uncharacterized protein</fullName>
    </submittedName>
</protein>
<sequence>MQDLILLVFNLGILTRVLTLMFTNVSAPGCAELGCTSFADIIGILLAIFGGIFMMLGYGRTRECGTDDCDALRSYPAGPARDTASFLLYAASGHETTTPPVSVPTRPYGTPFDTTNNLVAVKAITVWVDSGHGNYGKGTGLSPFRSSRLL</sequence>
<keyword evidence="1" id="KW-0472">Membrane</keyword>
<keyword evidence="1" id="KW-0812">Transmembrane</keyword>
<dbReference type="AlphaFoldDB" id="G2QNQ3"/>
<name>G2QNQ3_THET4</name>
<reference evidence="2 3" key="1">
    <citation type="journal article" date="2011" name="Nat. Biotechnol.">
        <title>Comparative genomic analysis of the thermophilic biomass-degrading fungi Myceliophthora thermophila and Thielavia terrestris.</title>
        <authorList>
            <person name="Berka R.M."/>
            <person name="Grigoriev I.V."/>
            <person name="Otillar R."/>
            <person name="Salamov A."/>
            <person name="Grimwood J."/>
            <person name="Reid I."/>
            <person name="Ishmael N."/>
            <person name="John T."/>
            <person name="Darmond C."/>
            <person name="Moisan M.-C."/>
            <person name="Henrissat B."/>
            <person name="Coutinho P.M."/>
            <person name="Lombard V."/>
            <person name="Natvig D.O."/>
            <person name="Lindquist E."/>
            <person name="Schmutz J."/>
            <person name="Lucas S."/>
            <person name="Harris P."/>
            <person name="Powlowski J."/>
            <person name="Bellemare A."/>
            <person name="Taylor D."/>
            <person name="Butler G."/>
            <person name="de Vries R.P."/>
            <person name="Allijn I.E."/>
            <person name="van den Brink J."/>
            <person name="Ushinsky S."/>
            <person name="Storms R."/>
            <person name="Powell A.J."/>
            <person name="Paulsen I.T."/>
            <person name="Elbourne L.D.H."/>
            <person name="Baker S.E."/>
            <person name="Magnuson J."/>
            <person name="LaBoissiere S."/>
            <person name="Clutterbuck A.J."/>
            <person name="Martinez D."/>
            <person name="Wogulis M."/>
            <person name="de Leon A.L."/>
            <person name="Rey M.W."/>
            <person name="Tsang A."/>
        </authorList>
    </citation>
    <scope>NUCLEOTIDE SEQUENCE [LARGE SCALE GENOMIC DNA]</scope>
    <source>
        <strain evidence="3">ATCC 42464 / BCRC 31852 / DSM 1799</strain>
    </source>
</reference>
<dbReference type="EMBL" id="CP003008">
    <property type="protein sequence ID" value="AEO61277.1"/>
    <property type="molecule type" value="Genomic_DNA"/>
</dbReference>
<accession>G2QNQ3</accession>
<keyword evidence="1" id="KW-1133">Transmembrane helix</keyword>
<gene>
    <name evidence="2" type="ORF">MYCTH_97124</name>
</gene>
<keyword evidence="3" id="KW-1185">Reference proteome</keyword>
<evidence type="ECO:0000313" key="2">
    <source>
        <dbReference type="EMBL" id="AEO61277.1"/>
    </source>
</evidence>
<dbReference type="Proteomes" id="UP000007322">
    <property type="component" value="Chromosome 7"/>
</dbReference>
<dbReference type="GeneID" id="11506401"/>
<dbReference type="HOGENOM" id="CLU_1741826_0_0_1"/>
<dbReference type="KEGG" id="mtm:MYCTH_97124"/>
<dbReference type="InParanoid" id="G2QNQ3"/>
<dbReference type="VEuPathDB" id="FungiDB:MYCTH_97124"/>
<dbReference type="RefSeq" id="XP_003666522.1">
    <property type="nucleotide sequence ID" value="XM_003666474.1"/>
</dbReference>